<accession>A0ABD1X4Z1</accession>
<dbReference type="Pfam" id="PF01029">
    <property type="entry name" value="NusB"/>
    <property type="match status" value="1"/>
</dbReference>
<dbReference type="AlphaFoldDB" id="A0ABD1X4Z1"/>
<proteinExistence type="inferred from homology"/>
<dbReference type="PANTHER" id="PTHR11078">
    <property type="entry name" value="N UTILIZATION SUBSTANCE PROTEIN B-RELATED"/>
    <property type="match status" value="1"/>
</dbReference>
<keyword evidence="9" id="KW-1185">Reference proteome</keyword>
<comment type="similarity">
    <text evidence="1">Belongs to the NusB family.</text>
</comment>
<dbReference type="Gene3D" id="1.10.940.10">
    <property type="entry name" value="NusB-like"/>
    <property type="match status" value="1"/>
</dbReference>
<evidence type="ECO:0000259" key="6">
    <source>
        <dbReference type="Pfam" id="PF01029"/>
    </source>
</evidence>
<dbReference type="InterPro" id="IPR006027">
    <property type="entry name" value="NusB_RsmB_TIM44"/>
</dbReference>
<evidence type="ECO:0000256" key="4">
    <source>
        <dbReference type="ARBA" id="ARBA00023015"/>
    </source>
</evidence>
<dbReference type="GO" id="GO:0031564">
    <property type="term" value="P:transcription antitermination"/>
    <property type="evidence" value="ECO:0007669"/>
    <property type="project" value="UniProtKB-KW"/>
</dbReference>
<name>A0ABD1X4Z1_9LAMI</name>
<feature type="domain" description="NusB/RsmB/TIM44" evidence="6">
    <location>
        <begin position="198"/>
        <end position="294"/>
    </location>
</feature>
<evidence type="ECO:0000256" key="5">
    <source>
        <dbReference type="ARBA" id="ARBA00023163"/>
    </source>
</evidence>
<evidence type="ECO:0000256" key="3">
    <source>
        <dbReference type="ARBA" id="ARBA00022884"/>
    </source>
</evidence>
<reference evidence="9" key="1">
    <citation type="submission" date="2024-07" db="EMBL/GenBank/DDBJ databases">
        <title>Two chromosome-level genome assemblies of Korean endemic species Abeliophyllum distichum and Forsythia ovata (Oleaceae).</title>
        <authorList>
            <person name="Jang H."/>
        </authorList>
    </citation>
    <scope>NUCLEOTIDE SEQUENCE [LARGE SCALE GENOMIC DNA]</scope>
</reference>
<keyword evidence="3" id="KW-0694">RNA-binding</keyword>
<keyword evidence="2" id="KW-0889">Transcription antitermination</keyword>
<evidence type="ECO:0000256" key="1">
    <source>
        <dbReference type="ARBA" id="ARBA00005952"/>
    </source>
</evidence>
<reference evidence="7" key="2">
    <citation type="submission" date="2024-07" db="EMBL/GenBank/DDBJ databases">
        <title>Two chromosome-level genome assemblies of Korean endemic species Abeliophyllum distichum and Forsythia ovata (Oleaceae).</title>
        <authorList>
            <person name="Mun J.H."/>
        </authorList>
    </citation>
    <scope>NUCLEOTIDE SEQUENCE</scope>
    <source>
        <strain evidence="7">KNKB202402200001</strain>
        <tissue evidence="7">Leaf</tissue>
    </source>
</reference>
<protein>
    <submittedName>
        <fullName evidence="7">Antitermination NusB domain-containing protein</fullName>
    </submittedName>
</protein>
<evidence type="ECO:0000256" key="2">
    <source>
        <dbReference type="ARBA" id="ARBA00022814"/>
    </source>
</evidence>
<keyword evidence="4" id="KW-0805">Transcription regulation</keyword>
<gene>
    <name evidence="7" type="ORF">Fot_01777</name>
    <name evidence="8" type="ORF">Fot_01843</name>
</gene>
<evidence type="ECO:0000313" key="7">
    <source>
        <dbReference type="EMBL" id="KAL2557038.1"/>
    </source>
</evidence>
<comment type="caution">
    <text evidence="7">The sequence shown here is derived from an EMBL/GenBank/DDBJ whole genome shotgun (WGS) entry which is preliminary data.</text>
</comment>
<dbReference type="InterPro" id="IPR035926">
    <property type="entry name" value="NusB-like_sf"/>
</dbReference>
<evidence type="ECO:0000313" key="9">
    <source>
        <dbReference type="Proteomes" id="UP001604277"/>
    </source>
</evidence>
<dbReference type="InterPro" id="IPR011605">
    <property type="entry name" value="NusB_fam"/>
</dbReference>
<dbReference type="Proteomes" id="UP001604277">
    <property type="component" value="Unassembled WGS sequence"/>
</dbReference>
<evidence type="ECO:0000313" key="8">
    <source>
        <dbReference type="EMBL" id="KAL2557104.1"/>
    </source>
</evidence>
<dbReference type="EMBL" id="JBFOLJ010000001">
    <property type="protein sequence ID" value="KAL2557038.1"/>
    <property type="molecule type" value="Genomic_DNA"/>
</dbReference>
<dbReference type="PANTHER" id="PTHR11078:SF3">
    <property type="entry name" value="ANTITERMINATION NUSB DOMAIN-CONTAINING PROTEIN"/>
    <property type="match status" value="1"/>
</dbReference>
<dbReference type="SUPFAM" id="SSF48013">
    <property type="entry name" value="NusB-like"/>
    <property type="match status" value="1"/>
</dbReference>
<keyword evidence="5" id="KW-0804">Transcription</keyword>
<sequence>MEANSVISSSTASSLPFRAITMSHHLISFNSHFTSTYSKTHLNFISNSLKISSSSSFFYSCFRKCPRLLLSCPKSSLLRPWALTTDEIVENSNSKEMMPKIDKSGRFCSPRAARELALMILYAACLEGSDPVRLFDKRLNARRESGYEFDRASLMEYNHMSFGGPPVTTETTEEANELLSNDEKESEIEAEVLSAPPKLVYSKLILHFTRKLLVAVVEKWDSHVLIINKVAPPNWKDEPAGRILELSILHLAMSEIAVLGTRHQIVINEAVDLAKRFCDGAAPRVINGCLRTFMEDIKGNVNARESKIKQTVISSVIK</sequence>
<dbReference type="GO" id="GO:0003723">
    <property type="term" value="F:RNA binding"/>
    <property type="evidence" value="ECO:0007669"/>
    <property type="project" value="UniProtKB-KW"/>
</dbReference>
<organism evidence="7 9">
    <name type="scientific">Forsythia ovata</name>
    <dbReference type="NCBI Taxonomy" id="205694"/>
    <lineage>
        <taxon>Eukaryota</taxon>
        <taxon>Viridiplantae</taxon>
        <taxon>Streptophyta</taxon>
        <taxon>Embryophyta</taxon>
        <taxon>Tracheophyta</taxon>
        <taxon>Spermatophyta</taxon>
        <taxon>Magnoliopsida</taxon>
        <taxon>eudicotyledons</taxon>
        <taxon>Gunneridae</taxon>
        <taxon>Pentapetalae</taxon>
        <taxon>asterids</taxon>
        <taxon>lamiids</taxon>
        <taxon>Lamiales</taxon>
        <taxon>Oleaceae</taxon>
        <taxon>Forsythieae</taxon>
        <taxon>Forsythia</taxon>
    </lineage>
</organism>
<dbReference type="EMBL" id="JBFOLJ010000001">
    <property type="protein sequence ID" value="KAL2557104.1"/>
    <property type="molecule type" value="Genomic_DNA"/>
</dbReference>